<dbReference type="PANTHER" id="PTHR19849:SF0">
    <property type="entry name" value="PHOSPHOLIPASE A-2-ACTIVATING PROTEIN"/>
    <property type="match status" value="1"/>
</dbReference>
<feature type="repeat" description="WD" evidence="5">
    <location>
        <begin position="186"/>
        <end position="219"/>
    </location>
</feature>
<dbReference type="Gramene" id="ERN17592">
    <property type="protein sequence ID" value="ERN17592"/>
    <property type="gene ID" value="AMTR_s00059p00150840"/>
</dbReference>
<dbReference type="eggNOG" id="KOG0301">
    <property type="taxonomic scope" value="Eukaryota"/>
</dbReference>
<keyword evidence="2" id="KW-0963">Cytoplasm</keyword>
<dbReference type="Gene3D" id="1.25.10.10">
    <property type="entry name" value="Leucine-rich Repeat Variant"/>
    <property type="match status" value="1"/>
</dbReference>
<evidence type="ECO:0000259" key="6">
    <source>
        <dbReference type="PROSITE" id="PS51394"/>
    </source>
</evidence>
<dbReference type="PROSITE" id="PS50082">
    <property type="entry name" value="WD_REPEATS_2"/>
    <property type="match status" value="3"/>
</dbReference>
<dbReference type="InterPro" id="IPR020472">
    <property type="entry name" value="WD40_PAC1"/>
</dbReference>
<evidence type="ECO:0000313" key="8">
    <source>
        <dbReference type="EMBL" id="ERN17592.1"/>
    </source>
</evidence>
<keyword evidence="3 5" id="KW-0853">WD repeat</keyword>
<dbReference type="GO" id="GO:0005634">
    <property type="term" value="C:nucleus"/>
    <property type="evidence" value="ECO:0000318"/>
    <property type="project" value="GO_Central"/>
</dbReference>
<comment type="subcellular location">
    <subcellularLocation>
        <location evidence="1">Cytoplasm</location>
    </subcellularLocation>
</comment>
<dbReference type="SUPFAM" id="SSF50978">
    <property type="entry name" value="WD40 repeat-like"/>
    <property type="match status" value="1"/>
</dbReference>
<dbReference type="KEGG" id="atr:18445937"/>
<dbReference type="HOGENOM" id="CLU_011791_2_0_1"/>
<evidence type="ECO:0000256" key="3">
    <source>
        <dbReference type="ARBA" id="ARBA00022574"/>
    </source>
</evidence>
<evidence type="ECO:0000256" key="2">
    <source>
        <dbReference type="ARBA" id="ARBA00022490"/>
    </source>
</evidence>
<feature type="domain" description="PUL" evidence="7">
    <location>
        <begin position="486"/>
        <end position="757"/>
    </location>
</feature>
<dbReference type="Pfam" id="PF09070">
    <property type="entry name" value="PFU"/>
    <property type="match status" value="1"/>
</dbReference>
<dbReference type="InterPro" id="IPR036322">
    <property type="entry name" value="WD40_repeat_dom_sf"/>
</dbReference>
<dbReference type="GO" id="GO:0043130">
    <property type="term" value="F:ubiquitin binding"/>
    <property type="evidence" value="ECO:0000318"/>
    <property type="project" value="GO_Central"/>
</dbReference>
<evidence type="ECO:0000256" key="1">
    <source>
        <dbReference type="ARBA" id="ARBA00004496"/>
    </source>
</evidence>
<keyword evidence="4" id="KW-0677">Repeat</keyword>
<dbReference type="Gene3D" id="3.10.20.870">
    <property type="entry name" value="PFU (PLAA family ubiquitin binding), C-terminal domain"/>
    <property type="match status" value="1"/>
</dbReference>
<dbReference type="OrthoDB" id="10265988at2759"/>
<evidence type="ECO:0000259" key="7">
    <source>
        <dbReference type="PROSITE" id="PS51396"/>
    </source>
</evidence>
<accession>U5D857</accession>
<dbReference type="InterPro" id="IPR011989">
    <property type="entry name" value="ARM-like"/>
</dbReference>
<dbReference type="CDD" id="cd00200">
    <property type="entry name" value="WD40"/>
    <property type="match status" value="1"/>
</dbReference>
<evidence type="ECO:0000256" key="5">
    <source>
        <dbReference type="PROSITE-ProRule" id="PRU00221"/>
    </source>
</evidence>
<dbReference type="InterPro" id="IPR001680">
    <property type="entry name" value="WD40_rpt"/>
</dbReference>
<dbReference type="FunFam" id="2.130.10.10:FF:000236">
    <property type="entry name" value="Polyubiquitin binding protein (Doa1/Ufd3)"/>
    <property type="match status" value="1"/>
</dbReference>
<dbReference type="InterPro" id="IPR013535">
    <property type="entry name" value="PUL_dom"/>
</dbReference>
<dbReference type="PROSITE" id="PS51396">
    <property type="entry name" value="PUL"/>
    <property type="match status" value="1"/>
</dbReference>
<dbReference type="GO" id="GO:0010992">
    <property type="term" value="P:ubiquitin recycling"/>
    <property type="evidence" value="ECO:0000318"/>
    <property type="project" value="GO_Central"/>
</dbReference>
<evidence type="ECO:0000256" key="4">
    <source>
        <dbReference type="ARBA" id="ARBA00022737"/>
    </source>
</evidence>
<evidence type="ECO:0000313" key="9">
    <source>
        <dbReference type="Proteomes" id="UP000017836"/>
    </source>
</evidence>
<feature type="repeat" description="WD" evidence="5">
    <location>
        <begin position="14"/>
        <end position="54"/>
    </location>
</feature>
<dbReference type="OMA" id="DKCIYYW"/>
<name>U5D857_AMBTC</name>
<dbReference type="Proteomes" id="UP000017836">
    <property type="component" value="Unassembled WGS sequence"/>
</dbReference>
<dbReference type="GO" id="GO:0043161">
    <property type="term" value="P:proteasome-mediated ubiquitin-dependent protein catabolic process"/>
    <property type="evidence" value="ECO:0000318"/>
    <property type="project" value="GO_Central"/>
</dbReference>
<dbReference type="Pfam" id="PF00400">
    <property type="entry name" value="WD40"/>
    <property type="match status" value="6"/>
</dbReference>
<organism evidence="8 9">
    <name type="scientific">Amborella trichopoda</name>
    <dbReference type="NCBI Taxonomy" id="13333"/>
    <lineage>
        <taxon>Eukaryota</taxon>
        <taxon>Viridiplantae</taxon>
        <taxon>Streptophyta</taxon>
        <taxon>Embryophyta</taxon>
        <taxon>Tracheophyta</taxon>
        <taxon>Spermatophyta</taxon>
        <taxon>Magnoliopsida</taxon>
        <taxon>Amborellales</taxon>
        <taxon>Amborellaceae</taxon>
        <taxon>Amborella</taxon>
    </lineage>
</organism>
<evidence type="ECO:0008006" key="10">
    <source>
        <dbReference type="Google" id="ProtNLM"/>
    </source>
</evidence>
<dbReference type="PROSITE" id="PS51394">
    <property type="entry name" value="PFU"/>
    <property type="match status" value="1"/>
</dbReference>
<protein>
    <recommendedName>
        <fullName evidence="10">Phospholipase A-2-activating protein</fullName>
    </recommendedName>
</protein>
<dbReference type="Gene3D" id="2.130.10.10">
    <property type="entry name" value="YVTN repeat-like/Quinoprotein amine dehydrogenase"/>
    <property type="match status" value="1"/>
</dbReference>
<sequence>MEGQLPIYQLSCQLRGHDDDVRGLCICGDTGIASSSRDKTVRFWSLDDAHKNKYVIEKVMAGGHTSFVGPLAWLPPNEDFPRGRIVSAGMDTLVVSWDVKTAQVLHKMKGHQLQVTGLTIDDNGDILSSSIDCSIIRWRNGQLLESWEAHKEPVQTVIKLPTGELVTGSTDMAMKLWKGRTCLYTFVGHTDTVRSLAVMPDLGILSASHDGSVRLWSFSGDLLLEMVGHTSIVYSVAAHSSGLIASGSEDCFAKIWKDGVCIQSIEHPGCLWDVKFLENGDFVTACSDGVVRIWTKDKDKLCSPEDSNTYAAQLSLRRNQMKKVGGVKLADLPGVEALKNQGTRDGQTLIVREGDNGVAYSWNSRETKWDKIGEVVDGPEDNMGPKSLDGVQYDYVFDVDIGDGEPTRKLPYNQADNPYDVADKWLLKENLPLAYRQQIVDFILQNSGPRNTSLNGSFVDPYTGANAYVPGGPSNLSDIHKKPNFKHIPKRGMLLFDAANFDGILRKIDEFNNSLLADSVQKHLSLTELELSKLTSIVAVLKDTSRYHTTTFTDAELRLLVKLLALWPIPMLFPVIDLVKMIVLHPQGATLLMRYTEDGNDVLAETFRKATTSPAQLGNQLTSIRTVVNLFKSSGFHNWLQHHRDEILDLFSPCCNSSNKSLQLAYSTLLLNYTVLLNEKKDVDGQAQVLSAALEMAEDEKLDPDARFRVLVAIGSLMLEGHMKKIALDFDVENVAKAAKASKMAKIAEVGADIEFLSSIP</sequence>
<gene>
    <name evidence="8" type="ORF">AMTR_s00059p00150840</name>
</gene>
<proteinExistence type="predicted"/>
<dbReference type="GO" id="GO:0005737">
    <property type="term" value="C:cytoplasm"/>
    <property type="evidence" value="ECO:0000318"/>
    <property type="project" value="GO_Central"/>
</dbReference>
<dbReference type="Pfam" id="PF08324">
    <property type="entry name" value="PUL"/>
    <property type="match status" value="1"/>
</dbReference>
<reference evidence="9" key="1">
    <citation type="journal article" date="2013" name="Science">
        <title>The Amborella genome and the evolution of flowering plants.</title>
        <authorList>
            <consortium name="Amborella Genome Project"/>
        </authorList>
    </citation>
    <scope>NUCLEOTIDE SEQUENCE [LARGE SCALE GENOMIC DNA]</scope>
</reference>
<dbReference type="InterPro" id="IPR015155">
    <property type="entry name" value="PFU"/>
</dbReference>
<dbReference type="FunFam" id="3.10.20.870:FF:000002">
    <property type="entry name" value="Transducin family protein / WD-40 repeat family protein"/>
    <property type="match status" value="1"/>
</dbReference>
<dbReference type="EMBL" id="KI392312">
    <property type="protein sequence ID" value="ERN17592.1"/>
    <property type="molecule type" value="Genomic_DNA"/>
</dbReference>
<dbReference type="InterPro" id="IPR038122">
    <property type="entry name" value="PFU_sf"/>
</dbReference>
<dbReference type="InterPro" id="IPR015943">
    <property type="entry name" value="WD40/YVTN_repeat-like_dom_sf"/>
</dbReference>
<keyword evidence="9" id="KW-1185">Reference proteome</keyword>
<dbReference type="PROSITE" id="PS50294">
    <property type="entry name" value="WD_REPEATS_REGION"/>
    <property type="match status" value="1"/>
</dbReference>
<dbReference type="SMART" id="SM00320">
    <property type="entry name" value="WD40"/>
    <property type="match status" value="7"/>
</dbReference>
<feature type="repeat" description="WD" evidence="5">
    <location>
        <begin position="226"/>
        <end position="257"/>
    </location>
</feature>
<feature type="domain" description="PFU" evidence="6">
    <location>
        <begin position="361"/>
        <end position="457"/>
    </location>
</feature>
<dbReference type="PANTHER" id="PTHR19849">
    <property type="entry name" value="PHOSPHOLIPASE A-2-ACTIVATING PROTEIN"/>
    <property type="match status" value="1"/>
</dbReference>
<dbReference type="FunFam" id="1.25.10.10:FF:000250">
    <property type="entry name" value="Phospholipase A-2-activating protein isoform A"/>
    <property type="match status" value="1"/>
</dbReference>
<dbReference type="STRING" id="13333.U5D857"/>
<dbReference type="PRINTS" id="PR00320">
    <property type="entry name" value="GPROTEINBRPT"/>
</dbReference>
<dbReference type="AlphaFoldDB" id="U5D857"/>